<accession>X6M2G9</accession>
<keyword evidence="3" id="KW-1185">Reference proteome</keyword>
<gene>
    <name evidence="2" type="ORF">RFI_30216</name>
</gene>
<sequence length="216" mass="25313">MPPSDDDVDKKEEKYSEHPPAKNESISIQIDILIVQLQKCILYIGWKDILINHQDVDILHQIWSFIQDTMKELIKQMKDNKARVPRLWCDVGLYGHCVVKLVDNNKHSNQINLLSFGSSSSENNKHTLLMKYAPFTNNHNHPIQIGKNEDDYRGVRGSNNHLLFITYYPKYISVFDLNMFQFIKHDTLSIATDYIDYHCFASKLEKGRKSNRMFDH</sequence>
<organism evidence="2 3">
    <name type="scientific">Reticulomyxa filosa</name>
    <dbReference type="NCBI Taxonomy" id="46433"/>
    <lineage>
        <taxon>Eukaryota</taxon>
        <taxon>Sar</taxon>
        <taxon>Rhizaria</taxon>
        <taxon>Retaria</taxon>
        <taxon>Foraminifera</taxon>
        <taxon>Monothalamids</taxon>
        <taxon>Reticulomyxidae</taxon>
        <taxon>Reticulomyxa</taxon>
    </lineage>
</organism>
<reference evidence="2 3" key="1">
    <citation type="journal article" date="2013" name="Curr. Biol.">
        <title>The Genome of the Foraminiferan Reticulomyxa filosa.</title>
        <authorList>
            <person name="Glockner G."/>
            <person name="Hulsmann N."/>
            <person name="Schleicher M."/>
            <person name="Noegel A.A."/>
            <person name="Eichinger L."/>
            <person name="Gallinger C."/>
            <person name="Pawlowski J."/>
            <person name="Sierra R."/>
            <person name="Euteneuer U."/>
            <person name="Pillet L."/>
            <person name="Moustafa A."/>
            <person name="Platzer M."/>
            <person name="Groth M."/>
            <person name="Szafranski K."/>
            <person name="Schliwa M."/>
        </authorList>
    </citation>
    <scope>NUCLEOTIDE SEQUENCE [LARGE SCALE GENOMIC DNA]</scope>
</reference>
<proteinExistence type="predicted"/>
<evidence type="ECO:0000313" key="3">
    <source>
        <dbReference type="Proteomes" id="UP000023152"/>
    </source>
</evidence>
<evidence type="ECO:0000256" key="1">
    <source>
        <dbReference type="SAM" id="MobiDB-lite"/>
    </source>
</evidence>
<name>X6M2G9_RETFI</name>
<dbReference type="AlphaFoldDB" id="X6M2G9"/>
<comment type="caution">
    <text evidence="2">The sequence shown here is derived from an EMBL/GenBank/DDBJ whole genome shotgun (WGS) entry which is preliminary data.</text>
</comment>
<feature type="compositionally biased region" description="Basic and acidic residues" evidence="1">
    <location>
        <begin position="8"/>
        <end position="20"/>
    </location>
</feature>
<dbReference type="Proteomes" id="UP000023152">
    <property type="component" value="Unassembled WGS sequence"/>
</dbReference>
<dbReference type="EMBL" id="ASPP01026418">
    <property type="protein sequence ID" value="ETO07175.1"/>
    <property type="molecule type" value="Genomic_DNA"/>
</dbReference>
<evidence type="ECO:0000313" key="2">
    <source>
        <dbReference type="EMBL" id="ETO07175.1"/>
    </source>
</evidence>
<feature type="region of interest" description="Disordered" evidence="1">
    <location>
        <begin position="1"/>
        <end position="20"/>
    </location>
</feature>
<protein>
    <submittedName>
        <fullName evidence="2">Uncharacterized protein</fullName>
    </submittedName>
</protein>